<name>A0A269YHP0_9LACO</name>
<evidence type="ECO:0008006" key="3">
    <source>
        <dbReference type="Google" id="ProtNLM"/>
    </source>
</evidence>
<proteinExistence type="predicted"/>
<accession>A0A269YHP0</accession>
<dbReference type="AlphaFoldDB" id="A0A269YHP0"/>
<reference evidence="1 2" key="1">
    <citation type="submission" date="2017-04" db="EMBL/GenBank/DDBJ databases">
        <title>Kefir bacterial isolates.</title>
        <authorList>
            <person name="Kim Y."/>
            <person name="Blasche S."/>
            <person name="Patil K.R."/>
        </authorList>
    </citation>
    <scope>NUCLEOTIDE SEQUENCE [LARGE SCALE GENOMIC DNA]</scope>
    <source>
        <strain evidence="1 2">OG2</strain>
    </source>
</reference>
<dbReference type="Proteomes" id="UP000216802">
    <property type="component" value="Unassembled WGS sequence"/>
</dbReference>
<sequence>MENKEKTIGEYKARRVGNALVITIPQSLAIQAGEKFTLKTNQEGNELIYKKTKSHNPWENGQFDDFDFRANMKEVGNYGMSPDIGKERVEWK</sequence>
<comment type="caution">
    <text evidence="1">The sequence shown here is derived from an EMBL/GenBank/DDBJ whole genome shotgun (WGS) entry which is preliminary data.</text>
</comment>
<gene>
    <name evidence="1" type="ORF">B8W98_04215</name>
</gene>
<protein>
    <recommendedName>
        <fullName evidence="3">AbrB family transcriptional regulator</fullName>
    </recommendedName>
</protein>
<evidence type="ECO:0000313" key="1">
    <source>
        <dbReference type="EMBL" id="PAK85068.1"/>
    </source>
</evidence>
<evidence type="ECO:0000313" key="2">
    <source>
        <dbReference type="Proteomes" id="UP000216802"/>
    </source>
</evidence>
<organism evidence="1 2">
    <name type="scientific">Lentilactobacillus parakefiri</name>
    <dbReference type="NCBI Taxonomy" id="152332"/>
    <lineage>
        <taxon>Bacteria</taxon>
        <taxon>Bacillati</taxon>
        <taxon>Bacillota</taxon>
        <taxon>Bacilli</taxon>
        <taxon>Lactobacillales</taxon>
        <taxon>Lactobacillaceae</taxon>
        <taxon>Lentilactobacillus</taxon>
    </lineage>
</organism>
<dbReference type="RefSeq" id="WP_095354472.1">
    <property type="nucleotide sequence ID" value="NZ_NCXI01000021.1"/>
</dbReference>
<dbReference type="EMBL" id="NCXI01000021">
    <property type="protein sequence ID" value="PAK85068.1"/>
    <property type="molecule type" value="Genomic_DNA"/>
</dbReference>